<feature type="coiled-coil region" evidence="5">
    <location>
        <begin position="180"/>
        <end position="345"/>
    </location>
</feature>
<evidence type="ECO:0000313" key="9">
    <source>
        <dbReference type="Proteomes" id="UP000694941"/>
    </source>
</evidence>
<evidence type="ECO:0000256" key="6">
    <source>
        <dbReference type="SAM" id="MobiDB-lite"/>
    </source>
</evidence>
<dbReference type="InterPro" id="IPR017907">
    <property type="entry name" value="Znf_RING_CS"/>
</dbReference>
<dbReference type="InterPro" id="IPR013083">
    <property type="entry name" value="Znf_RING/FYVE/PHD"/>
</dbReference>
<dbReference type="Pfam" id="PF13639">
    <property type="entry name" value="zf-RING_2"/>
    <property type="match status" value="1"/>
</dbReference>
<feature type="compositionally biased region" description="Polar residues" evidence="6">
    <location>
        <begin position="63"/>
        <end position="74"/>
    </location>
</feature>
<evidence type="ECO:0000256" key="3">
    <source>
        <dbReference type="ARBA" id="ARBA00022833"/>
    </source>
</evidence>
<dbReference type="InterPro" id="IPR036875">
    <property type="entry name" value="Znf_CCHC_sf"/>
</dbReference>
<dbReference type="PROSITE" id="PS50089">
    <property type="entry name" value="ZF_RING_2"/>
    <property type="match status" value="1"/>
</dbReference>
<feature type="domain" description="CCHC-type" evidence="8">
    <location>
        <begin position="487"/>
        <end position="501"/>
    </location>
</feature>
<dbReference type="GeneID" id="106465173"/>
<dbReference type="Proteomes" id="UP000694941">
    <property type="component" value="Unplaced"/>
</dbReference>
<evidence type="ECO:0000259" key="8">
    <source>
        <dbReference type="PROSITE" id="PS50158"/>
    </source>
</evidence>
<evidence type="ECO:0000256" key="4">
    <source>
        <dbReference type="PROSITE-ProRule" id="PRU00047"/>
    </source>
</evidence>
<dbReference type="PANTHER" id="PTHR23327">
    <property type="entry name" value="RING FINGER PROTEIN 127"/>
    <property type="match status" value="1"/>
</dbReference>
<reference evidence="10" key="1">
    <citation type="submission" date="2025-08" db="UniProtKB">
        <authorList>
            <consortium name="RefSeq"/>
        </authorList>
    </citation>
    <scope>IDENTIFICATION</scope>
    <source>
        <tissue evidence="10">Muscle</tissue>
    </source>
</reference>
<dbReference type="InterPro" id="IPR001878">
    <property type="entry name" value="Znf_CCHC"/>
</dbReference>
<keyword evidence="2 4" id="KW-0863">Zinc-finger</keyword>
<name>A0ABM1BFB1_LIMPO</name>
<dbReference type="PROSITE" id="PS00518">
    <property type="entry name" value="ZF_RING_1"/>
    <property type="match status" value="1"/>
</dbReference>
<dbReference type="Gene3D" id="3.30.40.10">
    <property type="entry name" value="Zinc/RING finger domain, C3HC4 (zinc finger)"/>
    <property type="match status" value="1"/>
</dbReference>
<accession>A0ABM1BFB1</accession>
<keyword evidence="1" id="KW-0479">Metal-binding</keyword>
<evidence type="ECO:0000259" key="7">
    <source>
        <dbReference type="PROSITE" id="PS50089"/>
    </source>
</evidence>
<evidence type="ECO:0000256" key="1">
    <source>
        <dbReference type="ARBA" id="ARBA00022723"/>
    </source>
</evidence>
<keyword evidence="9" id="KW-1185">Reference proteome</keyword>
<gene>
    <name evidence="10" type="primary">LOC106465173</name>
</gene>
<keyword evidence="5" id="KW-0175">Coiled coil</keyword>
<protein>
    <submittedName>
        <fullName evidence="10">E3 ubiquitin-protein ligase rnf8-B-like</fullName>
    </submittedName>
</protein>
<dbReference type="SUPFAM" id="SSF57850">
    <property type="entry name" value="RING/U-box"/>
    <property type="match status" value="1"/>
</dbReference>
<evidence type="ECO:0000256" key="2">
    <source>
        <dbReference type="ARBA" id="ARBA00022771"/>
    </source>
</evidence>
<dbReference type="CDD" id="cd06503">
    <property type="entry name" value="ATP-synt_Fo_b"/>
    <property type="match status" value="1"/>
</dbReference>
<keyword evidence="3" id="KW-0862">Zinc</keyword>
<sequence>MLLKYTDVISFGPPDRAEYVYCYKRGGACASNDQNPQPCKVRIKEKSPEQKDIQREVTGLVGLNTSSIEVSPTPSAGPCSKEDRNNEQENPFELTKNQVYSSSDKLNSAQNIDHNSLKESDISSLCTENKCRRSETVVNSVSLDYQPKQVDQKINKEYKNAPTSTVLLEKSVELTGVRECECVSKEQETLQKKLEELEQLLKKQNEIRKDLEQQLQTTEQQLQRKLKKKQEKVIEEREQLEEGLKKNAKERLSTNEKQLEEELAVQQKVLLDERDYSEKILAEHLEEKDKDVQERLKKEHEMVQKELAEKEVKTQLLEKQLQELRSEQEKAKKDVQNQFSDLVENELMCSICSELFVEATTLQCSHTFCRSCIEEWKKKKKECPICRTRIVSQTKALVVDSFIDSMVTKLNPQLQERRNTILKEREAKKKGKTQQSTAGETALPVGAHSVIVITDSDSDSDSDSLGSDSDASVSGDSWAYYGGYGHCFNCGRRGHWANGCPYY</sequence>
<dbReference type="SMART" id="SM00184">
    <property type="entry name" value="RING"/>
    <property type="match status" value="1"/>
</dbReference>
<feature type="domain" description="RING-type" evidence="7">
    <location>
        <begin position="349"/>
        <end position="387"/>
    </location>
</feature>
<organism evidence="9 10">
    <name type="scientific">Limulus polyphemus</name>
    <name type="common">Atlantic horseshoe crab</name>
    <dbReference type="NCBI Taxonomy" id="6850"/>
    <lineage>
        <taxon>Eukaryota</taxon>
        <taxon>Metazoa</taxon>
        <taxon>Ecdysozoa</taxon>
        <taxon>Arthropoda</taxon>
        <taxon>Chelicerata</taxon>
        <taxon>Merostomata</taxon>
        <taxon>Xiphosura</taxon>
        <taxon>Limulidae</taxon>
        <taxon>Limulus</taxon>
    </lineage>
</organism>
<evidence type="ECO:0000313" key="10">
    <source>
        <dbReference type="RefSeq" id="XP_013780829.1"/>
    </source>
</evidence>
<proteinExistence type="predicted"/>
<dbReference type="RefSeq" id="XP_013780829.1">
    <property type="nucleotide sequence ID" value="XM_013925375.2"/>
</dbReference>
<evidence type="ECO:0000256" key="5">
    <source>
        <dbReference type="SAM" id="Coils"/>
    </source>
</evidence>
<dbReference type="InterPro" id="IPR001841">
    <property type="entry name" value="Znf_RING"/>
</dbReference>
<dbReference type="SUPFAM" id="SSF57756">
    <property type="entry name" value="Retrovirus zinc finger-like domains"/>
    <property type="match status" value="1"/>
</dbReference>
<dbReference type="PROSITE" id="PS50158">
    <property type="entry name" value="ZF_CCHC"/>
    <property type="match status" value="1"/>
</dbReference>
<feature type="region of interest" description="Disordered" evidence="6">
    <location>
        <begin position="61"/>
        <end position="88"/>
    </location>
</feature>